<comment type="similarity">
    <text evidence="6">Belongs to the ABC-2 integral membrane protein family.</text>
</comment>
<keyword evidence="6" id="KW-1003">Cell membrane</keyword>
<evidence type="ECO:0000256" key="4">
    <source>
        <dbReference type="ARBA" id="ARBA00023136"/>
    </source>
</evidence>
<feature type="transmembrane region" description="Helical" evidence="6">
    <location>
        <begin position="37"/>
        <end position="59"/>
    </location>
</feature>
<dbReference type="InterPro" id="IPR000412">
    <property type="entry name" value="ABC_2_transport"/>
</dbReference>
<dbReference type="STRING" id="1223545.GS4_07_00210"/>
<dbReference type="Proteomes" id="UP000011666">
    <property type="component" value="Unassembled WGS sequence"/>
</dbReference>
<evidence type="ECO:0000256" key="1">
    <source>
        <dbReference type="ARBA" id="ARBA00004141"/>
    </source>
</evidence>
<dbReference type="EMBL" id="BANX01000007">
    <property type="protein sequence ID" value="GAC67272.1"/>
    <property type="molecule type" value="Genomic_DNA"/>
</dbReference>
<accession>M0QIK5</accession>
<dbReference type="GO" id="GO:0140359">
    <property type="term" value="F:ABC-type transporter activity"/>
    <property type="evidence" value="ECO:0007669"/>
    <property type="project" value="InterPro"/>
</dbReference>
<evidence type="ECO:0000256" key="2">
    <source>
        <dbReference type="ARBA" id="ARBA00022692"/>
    </source>
</evidence>
<dbReference type="PANTHER" id="PTHR43229">
    <property type="entry name" value="NODULATION PROTEIN J"/>
    <property type="match status" value="1"/>
</dbReference>
<feature type="transmembrane region" description="Helical" evidence="6">
    <location>
        <begin position="124"/>
        <end position="150"/>
    </location>
</feature>
<gene>
    <name evidence="8" type="ORF">GS4_07_00210</name>
</gene>
<dbReference type="eggNOG" id="COG0842">
    <property type="taxonomic scope" value="Bacteria"/>
</dbReference>
<dbReference type="InterPro" id="IPR051784">
    <property type="entry name" value="Nod_factor_ABC_transporter"/>
</dbReference>
<evidence type="ECO:0000256" key="6">
    <source>
        <dbReference type="RuleBase" id="RU361157"/>
    </source>
</evidence>
<evidence type="ECO:0000256" key="3">
    <source>
        <dbReference type="ARBA" id="ARBA00022989"/>
    </source>
</evidence>
<comment type="subcellular location">
    <subcellularLocation>
        <location evidence="6">Cell membrane</location>
        <topology evidence="6">Multi-pass membrane protein</topology>
    </subcellularLocation>
    <subcellularLocation>
        <location evidence="1">Membrane</location>
        <topology evidence="1">Multi-pass membrane protein</topology>
    </subcellularLocation>
</comment>
<dbReference type="InterPro" id="IPR013525">
    <property type="entry name" value="ABC2_TM"/>
</dbReference>
<comment type="caution">
    <text evidence="8">The sequence shown here is derived from an EMBL/GenBank/DDBJ whole genome shotgun (WGS) entry which is preliminary data.</text>
</comment>
<dbReference type="GO" id="GO:0043190">
    <property type="term" value="C:ATP-binding cassette (ABC) transporter complex"/>
    <property type="evidence" value="ECO:0007669"/>
    <property type="project" value="InterPro"/>
</dbReference>
<evidence type="ECO:0000256" key="5">
    <source>
        <dbReference type="ARBA" id="ARBA00023251"/>
    </source>
</evidence>
<name>M0QIK5_9ACTN</name>
<dbReference type="OrthoDB" id="670210at2"/>
<sequence>MTTTSTAPEAPTGRPLVHSAADSVTMVRRSLRRMLRYPSMTVLLVGMPVVFLLLFVFVFGGQLGSDMVTATGGTGRSAYLAYVVPGILLVTIAAAVQGTAITVAMDMTSGIIARFRTMDIGRTAVLSGHVIGSLVQTMLSLAVVFGVAVALGFRPHASAVEWIATIGLLALFAYALIWLAVLLGLRAKSVETASNTPMFLTLLPFMGSSFVPADSMPMGLRQFAEYQPFTPVTETLRGLLTGSAIGTGTAVAALAWSVGIAAVCLVAAQHSYSTRTNH</sequence>
<feature type="transmembrane region" description="Helical" evidence="6">
    <location>
        <begin position="197"/>
        <end position="213"/>
    </location>
</feature>
<dbReference type="PROSITE" id="PS51012">
    <property type="entry name" value="ABC_TM2"/>
    <property type="match status" value="1"/>
</dbReference>
<evidence type="ECO:0000313" key="9">
    <source>
        <dbReference type="Proteomes" id="UP000011666"/>
    </source>
</evidence>
<keyword evidence="9" id="KW-1185">Reference proteome</keyword>
<proteinExistence type="inferred from homology"/>
<evidence type="ECO:0000259" key="7">
    <source>
        <dbReference type="PROSITE" id="PS51012"/>
    </source>
</evidence>
<dbReference type="RefSeq" id="WP_007618273.1">
    <property type="nucleotide sequence ID" value="NZ_BANX01000007.1"/>
</dbReference>
<organism evidence="8 9">
    <name type="scientific">Gordonia soli NBRC 108243</name>
    <dbReference type="NCBI Taxonomy" id="1223545"/>
    <lineage>
        <taxon>Bacteria</taxon>
        <taxon>Bacillati</taxon>
        <taxon>Actinomycetota</taxon>
        <taxon>Actinomycetes</taxon>
        <taxon>Mycobacteriales</taxon>
        <taxon>Gordoniaceae</taxon>
        <taxon>Gordonia</taxon>
    </lineage>
</organism>
<keyword evidence="6" id="KW-0813">Transport</keyword>
<reference evidence="8 9" key="1">
    <citation type="submission" date="2013-01" db="EMBL/GenBank/DDBJ databases">
        <title>Whole genome shotgun sequence of Gordonia soli NBRC 108243.</title>
        <authorList>
            <person name="Isaki-Nakamura S."/>
            <person name="Hosoyama A."/>
            <person name="Tsuchikane K."/>
            <person name="Ando Y."/>
            <person name="Baba S."/>
            <person name="Ohji S."/>
            <person name="Hamada M."/>
            <person name="Tamura T."/>
            <person name="Yamazoe A."/>
            <person name="Yamazaki S."/>
            <person name="Fujita N."/>
        </authorList>
    </citation>
    <scope>NUCLEOTIDE SEQUENCE [LARGE SCALE GENOMIC DNA]</scope>
    <source>
        <strain evidence="8 9">NBRC 108243</strain>
    </source>
</reference>
<feature type="domain" description="ABC transmembrane type-2" evidence="7">
    <location>
        <begin position="39"/>
        <end position="275"/>
    </location>
</feature>
<dbReference type="GO" id="GO:0046677">
    <property type="term" value="P:response to antibiotic"/>
    <property type="evidence" value="ECO:0007669"/>
    <property type="project" value="UniProtKB-KW"/>
</dbReference>
<dbReference type="AlphaFoldDB" id="M0QIK5"/>
<keyword evidence="5" id="KW-0046">Antibiotic resistance</keyword>
<keyword evidence="4 6" id="KW-0472">Membrane</keyword>
<keyword evidence="2 6" id="KW-0812">Transmembrane</keyword>
<dbReference type="PIRSF" id="PIRSF006648">
    <property type="entry name" value="DrrB"/>
    <property type="match status" value="1"/>
</dbReference>
<dbReference type="Pfam" id="PF01061">
    <property type="entry name" value="ABC2_membrane"/>
    <property type="match status" value="1"/>
</dbReference>
<feature type="transmembrane region" description="Helical" evidence="6">
    <location>
        <begin position="79"/>
        <end position="103"/>
    </location>
</feature>
<feature type="transmembrane region" description="Helical" evidence="6">
    <location>
        <begin position="162"/>
        <end position="185"/>
    </location>
</feature>
<keyword evidence="3 6" id="KW-1133">Transmembrane helix</keyword>
<protein>
    <recommendedName>
        <fullName evidence="6">Transport permease protein</fullName>
    </recommendedName>
</protein>
<evidence type="ECO:0000313" key="8">
    <source>
        <dbReference type="EMBL" id="GAC67272.1"/>
    </source>
</evidence>
<feature type="transmembrane region" description="Helical" evidence="6">
    <location>
        <begin position="244"/>
        <end position="268"/>
    </location>
</feature>
<dbReference type="InterPro" id="IPR047817">
    <property type="entry name" value="ABC2_TM_bact-type"/>
</dbReference>
<dbReference type="PANTHER" id="PTHR43229:SF2">
    <property type="entry name" value="NODULATION PROTEIN J"/>
    <property type="match status" value="1"/>
</dbReference>